<evidence type="ECO:0000313" key="2">
    <source>
        <dbReference type="Proteomes" id="UP000233556"/>
    </source>
</evidence>
<protein>
    <submittedName>
        <fullName evidence="1">Uncharacterized protein</fullName>
    </submittedName>
</protein>
<keyword evidence="2" id="KW-1185">Reference proteome</keyword>
<proteinExistence type="predicted"/>
<evidence type="ECO:0000313" key="1">
    <source>
        <dbReference type="EMBL" id="PKU45373.1"/>
    </source>
</evidence>
<dbReference type="AlphaFoldDB" id="A0A2I0UH48"/>
<gene>
    <name evidence="1" type="ORF">llap_4317</name>
</gene>
<name>A0A2I0UH48_LIMLA</name>
<reference evidence="2" key="1">
    <citation type="submission" date="2017-11" db="EMBL/GenBank/DDBJ databases">
        <authorList>
            <person name="Lima N.C."/>
            <person name="Parody-Merino A.M."/>
            <person name="Battley P.F."/>
            <person name="Fidler A.E."/>
            <person name="Prosdocimi F."/>
        </authorList>
    </citation>
    <scope>NUCLEOTIDE SEQUENCE [LARGE SCALE GENOMIC DNA]</scope>
</reference>
<organism evidence="1 2">
    <name type="scientific">Limosa lapponica baueri</name>
    <dbReference type="NCBI Taxonomy" id="1758121"/>
    <lineage>
        <taxon>Eukaryota</taxon>
        <taxon>Metazoa</taxon>
        <taxon>Chordata</taxon>
        <taxon>Craniata</taxon>
        <taxon>Vertebrata</taxon>
        <taxon>Euteleostomi</taxon>
        <taxon>Archelosauria</taxon>
        <taxon>Archosauria</taxon>
        <taxon>Dinosauria</taxon>
        <taxon>Saurischia</taxon>
        <taxon>Theropoda</taxon>
        <taxon>Coelurosauria</taxon>
        <taxon>Aves</taxon>
        <taxon>Neognathae</taxon>
        <taxon>Neoaves</taxon>
        <taxon>Charadriiformes</taxon>
        <taxon>Scolopacidae</taxon>
        <taxon>Limosa</taxon>
    </lineage>
</organism>
<dbReference type="EMBL" id="KZ505763">
    <property type="protein sequence ID" value="PKU45373.1"/>
    <property type="molecule type" value="Genomic_DNA"/>
</dbReference>
<dbReference type="Proteomes" id="UP000233556">
    <property type="component" value="Unassembled WGS sequence"/>
</dbReference>
<reference evidence="2" key="2">
    <citation type="submission" date="2017-12" db="EMBL/GenBank/DDBJ databases">
        <title>Genome sequence of the Bar-tailed Godwit (Limosa lapponica baueri).</title>
        <authorList>
            <person name="Lima N.C.B."/>
            <person name="Parody-Merino A.M."/>
            <person name="Battley P.F."/>
            <person name="Fidler A.E."/>
            <person name="Prosdocimi F."/>
        </authorList>
    </citation>
    <scope>NUCLEOTIDE SEQUENCE [LARGE SCALE GENOMIC DNA]</scope>
</reference>
<sequence>MNLEEVSHDLVVDICYVLEINEGIIPSLYKAYIFTDFSEVAALNPFSTQPVFVFGIALIHAQDLALGLIEFHEIYTGLCLKPLQDPLDGIPSLQCVENTTELGVIGKLAESALNPTVRVINKDVKQHQSEY</sequence>
<accession>A0A2I0UH48</accession>